<evidence type="ECO:0000313" key="3">
    <source>
        <dbReference type="EMBL" id="MEJ2888720.1"/>
    </source>
</evidence>
<protein>
    <submittedName>
        <fullName evidence="3">TIGR01777 family oxidoreductase</fullName>
    </submittedName>
</protein>
<dbReference type="RefSeq" id="WP_337715544.1">
    <property type="nucleotide sequence ID" value="NZ_JBBEGL010000005.1"/>
</dbReference>
<dbReference type="Gene3D" id="3.40.50.720">
    <property type="entry name" value="NAD(P)-binding Rossmann-like Domain"/>
    <property type="match status" value="1"/>
</dbReference>
<sequence length="306" mass="31929">MTDPTPVVVTGANGWIGARVAAALHAAGHTVTGVSREPAVAADAHPGWSWVGTGDDLDEAVTAAGAVVNLAGRNVFEQRWTPEYVEVMRRSRVDVTRRVVRALARRDGPGVLVSGSGFTVCGDAGDTELPDDVPASRDLVLGDVYADWEEAARGAPPTVRVVVARIGVVLGPAHGAFEFFRRPFAEGRGCVLGAGTQWVPWVHVDDVVGLLVAALGDDRCAGVLNVVAPTPVRHNELAAELAVSTGAVCGVPEAADAVRDRLGPAAEMIVTSQRMVPRRALELGYRFHAPDLGAAVAELAPPIRGS</sequence>
<dbReference type="Pfam" id="PF01370">
    <property type="entry name" value="Epimerase"/>
    <property type="match status" value="1"/>
</dbReference>
<dbReference type="PROSITE" id="PS50206">
    <property type="entry name" value="RHODANESE_3"/>
    <property type="match status" value="1"/>
</dbReference>
<comment type="similarity">
    <text evidence="1">Belongs to the NAD(P)-dependent epimerase/dehydratase family. SDR39U1 subfamily.</text>
</comment>
<gene>
    <name evidence="3" type="ORF">WCD41_19835</name>
</gene>
<evidence type="ECO:0000259" key="2">
    <source>
        <dbReference type="PROSITE" id="PS50206"/>
    </source>
</evidence>
<proteinExistence type="inferred from homology"/>
<feature type="domain" description="Rhodanese" evidence="2">
    <location>
        <begin position="5"/>
        <end position="59"/>
    </location>
</feature>
<dbReference type="Pfam" id="PF08338">
    <property type="entry name" value="DUF1731"/>
    <property type="match status" value="1"/>
</dbReference>
<evidence type="ECO:0000256" key="1">
    <source>
        <dbReference type="ARBA" id="ARBA00009353"/>
    </source>
</evidence>
<dbReference type="PANTHER" id="PTHR11092:SF0">
    <property type="entry name" value="EPIMERASE FAMILY PROTEIN SDR39U1"/>
    <property type="match status" value="1"/>
</dbReference>
<dbReference type="NCBIfam" id="TIGR01777">
    <property type="entry name" value="yfcH"/>
    <property type="match status" value="1"/>
</dbReference>
<dbReference type="InterPro" id="IPR001763">
    <property type="entry name" value="Rhodanese-like_dom"/>
</dbReference>
<dbReference type="InterPro" id="IPR001509">
    <property type="entry name" value="Epimerase_deHydtase"/>
</dbReference>
<dbReference type="SUPFAM" id="SSF51735">
    <property type="entry name" value="NAD(P)-binding Rossmann-fold domains"/>
    <property type="match status" value="1"/>
</dbReference>
<dbReference type="InterPro" id="IPR036291">
    <property type="entry name" value="NAD(P)-bd_dom_sf"/>
</dbReference>
<comment type="caution">
    <text evidence="3">The sequence shown here is derived from an EMBL/GenBank/DDBJ whole genome shotgun (WGS) entry which is preliminary data.</text>
</comment>
<dbReference type="InterPro" id="IPR010099">
    <property type="entry name" value="SDR39U1"/>
</dbReference>
<dbReference type="EMBL" id="JBBEGL010000005">
    <property type="protein sequence ID" value="MEJ2888720.1"/>
    <property type="molecule type" value="Genomic_DNA"/>
</dbReference>
<evidence type="ECO:0000313" key="4">
    <source>
        <dbReference type="Proteomes" id="UP001370100"/>
    </source>
</evidence>
<organism evidence="3 4">
    <name type="scientific">Actinomycetospora aeridis</name>
    <dbReference type="NCBI Taxonomy" id="3129231"/>
    <lineage>
        <taxon>Bacteria</taxon>
        <taxon>Bacillati</taxon>
        <taxon>Actinomycetota</taxon>
        <taxon>Actinomycetes</taxon>
        <taxon>Pseudonocardiales</taxon>
        <taxon>Pseudonocardiaceae</taxon>
        <taxon>Actinomycetospora</taxon>
    </lineage>
</organism>
<accession>A0ABU8N9V2</accession>
<name>A0ABU8N9V2_9PSEU</name>
<reference evidence="3 4" key="1">
    <citation type="submission" date="2024-03" db="EMBL/GenBank/DDBJ databases">
        <title>Actinomycetospora sp. OC33-EN06, a novel actinomycete isolated from wild orchid (Aerides multiflora).</title>
        <authorList>
            <person name="Suriyachadkun C."/>
        </authorList>
    </citation>
    <scope>NUCLEOTIDE SEQUENCE [LARGE SCALE GENOMIC DNA]</scope>
    <source>
        <strain evidence="3 4">OC33-EN06</strain>
    </source>
</reference>
<dbReference type="Proteomes" id="UP001370100">
    <property type="component" value="Unassembled WGS sequence"/>
</dbReference>
<keyword evidence="4" id="KW-1185">Reference proteome</keyword>
<dbReference type="PANTHER" id="PTHR11092">
    <property type="entry name" value="SUGAR NUCLEOTIDE EPIMERASE RELATED"/>
    <property type="match status" value="1"/>
</dbReference>
<dbReference type="InterPro" id="IPR013549">
    <property type="entry name" value="DUF1731"/>
</dbReference>